<dbReference type="InterPro" id="IPR001810">
    <property type="entry name" value="F-box_dom"/>
</dbReference>
<dbReference type="eggNOG" id="ENOG502SQNS">
    <property type="taxonomic scope" value="Eukaryota"/>
</dbReference>
<feature type="domain" description="F-box" evidence="1">
    <location>
        <begin position="24"/>
        <end position="57"/>
    </location>
</feature>
<reference evidence="2 3" key="1">
    <citation type="journal article" date="2009" name="Nature">
        <title>The Sorghum bicolor genome and the diversification of grasses.</title>
        <authorList>
            <person name="Paterson A.H."/>
            <person name="Bowers J.E."/>
            <person name="Bruggmann R."/>
            <person name="Dubchak I."/>
            <person name="Grimwood J."/>
            <person name="Gundlach H."/>
            <person name="Haberer G."/>
            <person name="Hellsten U."/>
            <person name="Mitros T."/>
            <person name="Poliakov A."/>
            <person name="Schmutz J."/>
            <person name="Spannagl M."/>
            <person name="Tang H."/>
            <person name="Wang X."/>
            <person name="Wicker T."/>
            <person name="Bharti A.K."/>
            <person name="Chapman J."/>
            <person name="Feltus F.A."/>
            <person name="Gowik U."/>
            <person name="Grigoriev I.V."/>
            <person name="Lyons E."/>
            <person name="Maher C.A."/>
            <person name="Martis M."/>
            <person name="Narechania A."/>
            <person name="Otillar R.P."/>
            <person name="Penning B.W."/>
            <person name="Salamov A.A."/>
            <person name="Wang Y."/>
            <person name="Zhang L."/>
            <person name="Carpita N.C."/>
            <person name="Freeling M."/>
            <person name="Gingle A.R."/>
            <person name="Hash C.T."/>
            <person name="Keller B."/>
            <person name="Klein P."/>
            <person name="Kresovich S."/>
            <person name="McCann M.C."/>
            <person name="Ming R."/>
            <person name="Peterson D.G."/>
            <person name="Mehboob-ur-Rahman"/>
            <person name="Ware D."/>
            <person name="Westhoff P."/>
            <person name="Mayer K.F."/>
            <person name="Messing J."/>
            <person name="Rokhsar D.S."/>
        </authorList>
    </citation>
    <scope>NUCLEOTIDE SEQUENCE [LARGE SCALE GENOMIC DNA]</scope>
    <source>
        <strain evidence="3">cv. BTx623</strain>
    </source>
</reference>
<sequence length="360" mass="40810">MYRGKNSKRAAVPPAGGSGCSIEAMPDGILEHILGFLPAPESVRTCVLARRWRHLWRFATGMRVGCGGDDDFLTPVKERREFMDRVLLGGESPLHTCEFKLGEFQHEDVPRVNHWLRHAMMRKVRVFSLNMSPEEAPTPYLELDDQPLASQHLTRLDLSYVQARNSFLDFSSCPSLENLVLRYCEFWSATKISSKSGRTPVLDSMPSLVRAFVRMIDDCEDTCDKLLDNSQCGCEYCTTSGNGGDDNHSVVLKGLSEATDLELISSPELTLFLNECWCMPDDFTPLACILEHSPVLEELTLELFCESSEYEVEMEGRFSVERPTTISKHLNIVEVKCQDVDKRVLKVLKFLCTFNIRFSF</sequence>
<dbReference type="InterPro" id="IPR053781">
    <property type="entry name" value="F-box_AtFBL13-like"/>
</dbReference>
<dbReference type="PROSITE" id="PS51257">
    <property type="entry name" value="PROKAR_LIPOPROTEIN"/>
    <property type="match status" value="1"/>
</dbReference>
<dbReference type="SUPFAM" id="SSF81383">
    <property type="entry name" value="F-box domain"/>
    <property type="match status" value="1"/>
</dbReference>
<dbReference type="EMBL" id="CM000764">
    <property type="protein sequence ID" value="OQU83121.1"/>
    <property type="molecule type" value="Genomic_DNA"/>
</dbReference>
<dbReference type="AlphaFoldDB" id="A0A1Z5RHW3"/>
<dbReference type="InterPro" id="IPR036047">
    <property type="entry name" value="F-box-like_dom_sf"/>
</dbReference>
<dbReference type="Gene3D" id="1.20.1280.50">
    <property type="match status" value="1"/>
</dbReference>
<organism evidence="2 3">
    <name type="scientific">Sorghum bicolor</name>
    <name type="common">Sorghum</name>
    <name type="synonym">Sorghum vulgare</name>
    <dbReference type="NCBI Taxonomy" id="4558"/>
    <lineage>
        <taxon>Eukaryota</taxon>
        <taxon>Viridiplantae</taxon>
        <taxon>Streptophyta</taxon>
        <taxon>Embryophyta</taxon>
        <taxon>Tracheophyta</taxon>
        <taxon>Spermatophyta</taxon>
        <taxon>Magnoliopsida</taxon>
        <taxon>Liliopsida</taxon>
        <taxon>Poales</taxon>
        <taxon>Poaceae</taxon>
        <taxon>PACMAD clade</taxon>
        <taxon>Panicoideae</taxon>
        <taxon>Andropogonodae</taxon>
        <taxon>Andropogoneae</taxon>
        <taxon>Sorghinae</taxon>
        <taxon>Sorghum</taxon>
    </lineage>
</organism>
<dbReference type="PANTHER" id="PTHR34223:SF107">
    <property type="entry name" value="F-BOX DOMAIN-CONTAINING PROTEIN"/>
    <property type="match status" value="1"/>
</dbReference>
<dbReference type="Proteomes" id="UP000000768">
    <property type="component" value="Chromosome 5"/>
</dbReference>
<dbReference type="PANTHER" id="PTHR34223">
    <property type="entry name" value="OS11G0201299 PROTEIN"/>
    <property type="match status" value="1"/>
</dbReference>
<proteinExistence type="predicted"/>
<dbReference type="Pfam" id="PF00646">
    <property type="entry name" value="F-box"/>
    <property type="match status" value="1"/>
</dbReference>
<evidence type="ECO:0000313" key="2">
    <source>
        <dbReference type="EMBL" id="OQU83121.1"/>
    </source>
</evidence>
<dbReference type="InterPro" id="IPR053197">
    <property type="entry name" value="F-box_SCFL_complex_component"/>
</dbReference>
<dbReference type="CDD" id="cd22160">
    <property type="entry name" value="F-box_AtFBL13-like"/>
    <property type="match status" value="1"/>
</dbReference>
<gene>
    <name evidence="2" type="ORF">SORBI_3005G079201</name>
</gene>
<accession>A0A1Z5RHW3</accession>
<dbReference type="Gramene" id="OQU83121">
    <property type="protein sequence ID" value="OQU83121"/>
    <property type="gene ID" value="SORBI_3005G079201"/>
</dbReference>
<evidence type="ECO:0000259" key="1">
    <source>
        <dbReference type="Pfam" id="PF00646"/>
    </source>
</evidence>
<keyword evidence="3" id="KW-1185">Reference proteome</keyword>
<dbReference type="InParanoid" id="A0A1Z5RHW3"/>
<dbReference type="OMA" id="DCEDACD"/>
<name>A0A1Z5RHW3_SORBI</name>
<evidence type="ECO:0000313" key="3">
    <source>
        <dbReference type="Proteomes" id="UP000000768"/>
    </source>
</evidence>
<protein>
    <recommendedName>
        <fullName evidence="1">F-box domain-containing protein</fullName>
    </recommendedName>
</protein>
<reference evidence="3" key="2">
    <citation type="journal article" date="2018" name="Plant J.">
        <title>The Sorghum bicolor reference genome: improved assembly, gene annotations, a transcriptome atlas, and signatures of genome organization.</title>
        <authorList>
            <person name="McCormick R.F."/>
            <person name="Truong S.K."/>
            <person name="Sreedasyam A."/>
            <person name="Jenkins J."/>
            <person name="Shu S."/>
            <person name="Sims D."/>
            <person name="Kennedy M."/>
            <person name="Amirebrahimi M."/>
            <person name="Weers B.D."/>
            <person name="McKinley B."/>
            <person name="Mattison A."/>
            <person name="Morishige D.T."/>
            <person name="Grimwood J."/>
            <person name="Schmutz J."/>
            <person name="Mullet J.E."/>
        </authorList>
    </citation>
    <scope>NUCLEOTIDE SEQUENCE [LARGE SCALE GENOMIC DNA]</scope>
    <source>
        <strain evidence="3">cv. BTx623</strain>
    </source>
</reference>
<dbReference type="SUPFAM" id="SSF52047">
    <property type="entry name" value="RNI-like"/>
    <property type="match status" value="1"/>
</dbReference>